<keyword evidence="5" id="KW-0547">Nucleotide-binding</keyword>
<dbReference type="InterPro" id="IPR003656">
    <property type="entry name" value="Znf_BED"/>
</dbReference>
<protein>
    <recommendedName>
        <fullName evidence="11">BED-type domain-containing protein</fullName>
    </recommendedName>
</protein>
<evidence type="ECO:0000256" key="4">
    <source>
        <dbReference type="ARBA" id="ARBA00022737"/>
    </source>
</evidence>
<comment type="similarity">
    <text evidence="1">Belongs to the disease resistance NB-LRR family.</text>
</comment>
<evidence type="ECO:0000256" key="7">
    <source>
        <dbReference type="ARBA" id="ARBA00022821"/>
    </source>
</evidence>
<keyword evidence="2" id="KW-0433">Leucine-rich repeat</keyword>
<dbReference type="InterPro" id="IPR053031">
    <property type="entry name" value="Cuticle_assoc_protein"/>
</dbReference>
<evidence type="ECO:0000256" key="5">
    <source>
        <dbReference type="ARBA" id="ARBA00022741"/>
    </source>
</evidence>
<dbReference type="PANTHER" id="PTHR34396:SF27">
    <property type="entry name" value="OS08G0208700 PROTEIN"/>
    <property type="match status" value="1"/>
</dbReference>
<accession>A0A9R1PYM2</accession>
<dbReference type="GO" id="GO:0008270">
    <property type="term" value="F:zinc ion binding"/>
    <property type="evidence" value="ECO:0007669"/>
    <property type="project" value="UniProtKB-KW"/>
</dbReference>
<keyword evidence="3" id="KW-0479">Metal-binding</keyword>
<dbReference type="InterPro" id="IPR041118">
    <property type="entry name" value="Rx_N"/>
</dbReference>
<keyword evidence="6 9" id="KW-0863">Zinc-finger</keyword>
<feature type="compositionally biased region" description="Basic and acidic residues" evidence="10">
    <location>
        <begin position="110"/>
        <end position="126"/>
    </location>
</feature>
<dbReference type="SMART" id="SM00614">
    <property type="entry name" value="ZnF_BED"/>
    <property type="match status" value="1"/>
</dbReference>
<reference evidence="12 13" key="1">
    <citation type="submission" date="2017-09" db="EMBL/GenBank/DDBJ databases">
        <authorList>
            <consortium name="International Durum Wheat Genome Sequencing Consortium (IDWGSC)"/>
            <person name="Milanesi L."/>
        </authorList>
    </citation>
    <scope>NUCLEOTIDE SEQUENCE [LARGE SCALE GENOMIC DNA]</scope>
    <source>
        <strain evidence="13">cv. Svevo</strain>
    </source>
</reference>
<dbReference type="GO" id="GO:0006357">
    <property type="term" value="P:regulation of transcription by RNA polymerase II"/>
    <property type="evidence" value="ECO:0007669"/>
    <property type="project" value="TreeGrafter"/>
</dbReference>
<evidence type="ECO:0000313" key="13">
    <source>
        <dbReference type="Proteomes" id="UP000324705"/>
    </source>
</evidence>
<dbReference type="OMA" id="CDSEFNC"/>
<dbReference type="GO" id="GO:1990837">
    <property type="term" value="F:sequence-specific double-stranded DNA binding"/>
    <property type="evidence" value="ECO:0007669"/>
    <property type="project" value="TreeGrafter"/>
</dbReference>
<organism evidence="12 13">
    <name type="scientific">Triticum turgidum subsp. durum</name>
    <name type="common">Durum wheat</name>
    <name type="synonym">Triticum durum</name>
    <dbReference type="NCBI Taxonomy" id="4567"/>
    <lineage>
        <taxon>Eukaryota</taxon>
        <taxon>Viridiplantae</taxon>
        <taxon>Streptophyta</taxon>
        <taxon>Embryophyta</taxon>
        <taxon>Tracheophyta</taxon>
        <taxon>Spermatophyta</taxon>
        <taxon>Magnoliopsida</taxon>
        <taxon>Liliopsida</taxon>
        <taxon>Poales</taxon>
        <taxon>Poaceae</taxon>
        <taxon>BOP clade</taxon>
        <taxon>Pooideae</taxon>
        <taxon>Triticodae</taxon>
        <taxon>Triticeae</taxon>
        <taxon>Triticinae</taxon>
        <taxon>Triticum</taxon>
    </lineage>
</organism>
<dbReference type="Pfam" id="PF18052">
    <property type="entry name" value="Rx_N"/>
    <property type="match status" value="1"/>
</dbReference>
<dbReference type="EMBL" id="LT934114">
    <property type="protein sequence ID" value="VAH52037.1"/>
    <property type="molecule type" value="Genomic_DNA"/>
</dbReference>
<dbReference type="Gramene" id="TRITD2Bv1G223420.1">
    <property type="protein sequence ID" value="TRITD2Bv1G223420.1"/>
    <property type="gene ID" value="TRITD2Bv1G223420"/>
</dbReference>
<evidence type="ECO:0000256" key="8">
    <source>
        <dbReference type="ARBA" id="ARBA00022833"/>
    </source>
</evidence>
<sequence length="217" mass="24467">MMEPAGDPSMEAAIAWLVQTILATLLMDKMDDWIRQVGLADDVERLQSEVERVDMVVAAVKGRAAGNRPLSRALARLKELLYDADDVVDGLDYYRLQQQVQGDTRDEPEEGMHRAELVHETSRSEADTPNTSVGKLRSVVWEHFKITEKVNGKPVKAICRHCSNEFNCDSKTNGTSSMKKHLEKEHPLTCTKKPPGAHPPNPSRCRYTSCLIWAHFR</sequence>
<gene>
    <name evidence="12" type="ORF">TRITD_2Bv1G223420</name>
</gene>
<dbReference type="Proteomes" id="UP000324705">
    <property type="component" value="Chromosome 2B"/>
</dbReference>
<dbReference type="InterPro" id="IPR036236">
    <property type="entry name" value="Znf_C2H2_sf"/>
</dbReference>
<evidence type="ECO:0000256" key="3">
    <source>
        <dbReference type="ARBA" id="ARBA00022723"/>
    </source>
</evidence>
<evidence type="ECO:0000256" key="10">
    <source>
        <dbReference type="SAM" id="MobiDB-lite"/>
    </source>
</evidence>
<keyword evidence="4" id="KW-0677">Repeat</keyword>
<dbReference type="Gene3D" id="1.20.5.4130">
    <property type="match status" value="1"/>
</dbReference>
<dbReference type="GO" id="GO:0006952">
    <property type="term" value="P:defense response"/>
    <property type="evidence" value="ECO:0007669"/>
    <property type="project" value="UniProtKB-KW"/>
</dbReference>
<dbReference type="AlphaFoldDB" id="A0A9R1PYM2"/>
<evidence type="ECO:0000259" key="11">
    <source>
        <dbReference type="PROSITE" id="PS50808"/>
    </source>
</evidence>
<dbReference type="GO" id="GO:0000166">
    <property type="term" value="F:nucleotide binding"/>
    <property type="evidence" value="ECO:0007669"/>
    <property type="project" value="UniProtKB-KW"/>
</dbReference>
<dbReference type="PANTHER" id="PTHR34396">
    <property type="entry name" value="OS03G0264950 PROTEIN-RELATED"/>
    <property type="match status" value="1"/>
</dbReference>
<evidence type="ECO:0000256" key="1">
    <source>
        <dbReference type="ARBA" id="ARBA00008894"/>
    </source>
</evidence>
<evidence type="ECO:0000256" key="6">
    <source>
        <dbReference type="ARBA" id="ARBA00022771"/>
    </source>
</evidence>
<dbReference type="SUPFAM" id="SSF57667">
    <property type="entry name" value="beta-beta-alpha zinc fingers"/>
    <property type="match status" value="1"/>
</dbReference>
<feature type="domain" description="BED-type" evidence="11">
    <location>
        <begin position="135"/>
        <end position="193"/>
    </location>
</feature>
<dbReference type="Pfam" id="PF02892">
    <property type="entry name" value="zf-BED"/>
    <property type="match status" value="1"/>
</dbReference>
<proteinExistence type="inferred from homology"/>
<dbReference type="GO" id="GO:0005634">
    <property type="term" value="C:nucleus"/>
    <property type="evidence" value="ECO:0007669"/>
    <property type="project" value="TreeGrafter"/>
</dbReference>
<evidence type="ECO:0000256" key="2">
    <source>
        <dbReference type="ARBA" id="ARBA00022614"/>
    </source>
</evidence>
<keyword evidence="8" id="KW-0862">Zinc</keyword>
<feature type="region of interest" description="Disordered" evidence="10">
    <location>
        <begin position="100"/>
        <end position="131"/>
    </location>
</feature>
<name>A0A9R1PYM2_TRITD</name>
<keyword evidence="7" id="KW-0611">Plant defense</keyword>
<evidence type="ECO:0000256" key="9">
    <source>
        <dbReference type="PROSITE-ProRule" id="PRU00027"/>
    </source>
</evidence>
<keyword evidence="13" id="KW-1185">Reference proteome</keyword>
<dbReference type="PROSITE" id="PS50808">
    <property type="entry name" value="ZF_BED"/>
    <property type="match status" value="1"/>
</dbReference>
<evidence type="ECO:0000313" key="12">
    <source>
        <dbReference type="EMBL" id="VAH52037.1"/>
    </source>
</evidence>